<dbReference type="PANTHER" id="PTHR43000">
    <property type="entry name" value="DTDP-D-GLUCOSE 4,6-DEHYDRATASE-RELATED"/>
    <property type="match status" value="1"/>
</dbReference>
<protein>
    <submittedName>
        <fullName evidence="3">NAD(P)-dependent oxidoreductase</fullName>
    </submittedName>
</protein>
<dbReference type="EMBL" id="QWET01000005">
    <property type="protein sequence ID" value="RIH65690.1"/>
    <property type="molecule type" value="Genomic_DNA"/>
</dbReference>
<dbReference type="AlphaFoldDB" id="A0A399D5H7"/>
<comment type="caution">
    <text evidence="3">The sequence shown here is derived from an EMBL/GenBank/DDBJ whole genome shotgun (WGS) entry which is preliminary data.</text>
</comment>
<proteinExistence type="inferred from homology"/>
<evidence type="ECO:0000259" key="2">
    <source>
        <dbReference type="Pfam" id="PF01370"/>
    </source>
</evidence>
<keyword evidence="4" id="KW-1185">Reference proteome</keyword>
<dbReference type="RefSeq" id="WP_119349531.1">
    <property type="nucleotide sequence ID" value="NZ_QWET01000005.1"/>
</dbReference>
<gene>
    <name evidence="3" type="ORF">D1164_08510</name>
</gene>
<organism evidence="3 4">
    <name type="scientific">Mariniphaga sediminis</name>
    <dbReference type="NCBI Taxonomy" id="1628158"/>
    <lineage>
        <taxon>Bacteria</taxon>
        <taxon>Pseudomonadati</taxon>
        <taxon>Bacteroidota</taxon>
        <taxon>Bacteroidia</taxon>
        <taxon>Marinilabiliales</taxon>
        <taxon>Prolixibacteraceae</taxon>
        <taxon>Mariniphaga</taxon>
    </lineage>
</organism>
<sequence>MGKILVTGASGFLGHACLDVLKNSDFEIFAVYKSRKGSISSKVKWVEANLHEPKEVDKFLKEIRPEYLLHLAWDMEPGMKLDSHIHFPWVDTSMALIQKFAETNGKRVVIAGSCAEYKWGNYLYDEDTTPIQPRNSYGLSKNELHQQVADFCNQGDLSYAWGRVFFTFGPYENKKRLVSHIVHSILKNEKVRTTHGNQVYDYLYVEDVARAMINLLKKDFSGAVNICSGEPLKLGDLIFKIADQMNGGHLVELGALKANGDTPQYVVGRNQRLKELTGWYPQTSIDSGIQKTIQFIKDKNHLT</sequence>
<evidence type="ECO:0000256" key="1">
    <source>
        <dbReference type="ARBA" id="ARBA00007637"/>
    </source>
</evidence>
<dbReference type="SUPFAM" id="SSF51735">
    <property type="entry name" value="NAD(P)-binding Rossmann-fold domains"/>
    <property type="match status" value="1"/>
</dbReference>
<reference evidence="3 4" key="1">
    <citation type="journal article" date="2015" name="Int. J. Syst. Evol. Microbiol.">
        <title>Mariniphaga sediminis sp. nov., isolated from coastal sediment.</title>
        <authorList>
            <person name="Wang F.Q."/>
            <person name="Shen Q.Y."/>
            <person name="Chen G.J."/>
            <person name="Du Z.J."/>
        </authorList>
    </citation>
    <scope>NUCLEOTIDE SEQUENCE [LARGE SCALE GENOMIC DNA]</scope>
    <source>
        <strain evidence="3 4">SY21</strain>
    </source>
</reference>
<comment type="similarity">
    <text evidence="1">Belongs to the NAD(P)-dependent epimerase/dehydratase family.</text>
</comment>
<evidence type="ECO:0000313" key="4">
    <source>
        <dbReference type="Proteomes" id="UP000266441"/>
    </source>
</evidence>
<accession>A0A399D5H7</accession>
<dbReference type="OrthoDB" id="9803010at2"/>
<dbReference type="InterPro" id="IPR036291">
    <property type="entry name" value="NAD(P)-bd_dom_sf"/>
</dbReference>
<dbReference type="Proteomes" id="UP000266441">
    <property type="component" value="Unassembled WGS sequence"/>
</dbReference>
<name>A0A399D5H7_9BACT</name>
<dbReference type="Pfam" id="PF01370">
    <property type="entry name" value="Epimerase"/>
    <property type="match status" value="1"/>
</dbReference>
<dbReference type="Gene3D" id="3.40.50.720">
    <property type="entry name" value="NAD(P)-binding Rossmann-like Domain"/>
    <property type="match status" value="1"/>
</dbReference>
<evidence type="ECO:0000313" key="3">
    <source>
        <dbReference type="EMBL" id="RIH65690.1"/>
    </source>
</evidence>
<dbReference type="InterPro" id="IPR001509">
    <property type="entry name" value="Epimerase_deHydtase"/>
</dbReference>
<feature type="domain" description="NAD-dependent epimerase/dehydratase" evidence="2">
    <location>
        <begin position="4"/>
        <end position="226"/>
    </location>
</feature>